<evidence type="ECO:0000313" key="12">
    <source>
        <dbReference type="Proteomes" id="UP000286287"/>
    </source>
</evidence>
<dbReference type="AlphaFoldDB" id="A0A418V6N8"/>
<dbReference type="InterPro" id="IPR052062">
    <property type="entry name" value="Murein_DD/LD_carboxypeptidase"/>
</dbReference>
<dbReference type="PANTHER" id="PTHR47360">
    <property type="entry name" value="MUREIN DD-ENDOPEPTIDASE MEPS/MUREIN LD-CARBOXYPEPTIDASE"/>
    <property type="match status" value="1"/>
</dbReference>
<evidence type="ECO:0000256" key="8">
    <source>
        <dbReference type="SAM" id="SignalP"/>
    </source>
</evidence>
<dbReference type="CDD" id="cd00118">
    <property type="entry name" value="LysM"/>
    <property type="match status" value="1"/>
</dbReference>
<dbReference type="OrthoDB" id="9808890at2"/>
<keyword evidence="12" id="KW-1185">Reference proteome</keyword>
<evidence type="ECO:0000256" key="3">
    <source>
        <dbReference type="ARBA" id="ARBA00022729"/>
    </source>
</evidence>
<evidence type="ECO:0000256" key="6">
    <source>
        <dbReference type="ARBA" id="ARBA00022807"/>
    </source>
</evidence>
<reference evidence="11 12" key="1">
    <citation type="submission" date="2018-09" db="EMBL/GenBank/DDBJ databases">
        <authorList>
            <person name="Zhu H."/>
        </authorList>
    </citation>
    <scope>NUCLEOTIDE SEQUENCE [LARGE SCALE GENOMIC DNA]</scope>
    <source>
        <strain evidence="11 12">K2S05-167</strain>
    </source>
</reference>
<feature type="domain" description="LysM" evidence="9">
    <location>
        <begin position="21"/>
        <end position="64"/>
    </location>
</feature>
<sequence length="246" mass="25651">MNVIRALLTTLAFSTTASAATYYTVQPGDSLATVAQKANMEPATVLKLNGLTSTTLQVGQKLNLTPSAFAKAAPAKAQATVTTTTPTAAPTAPQTVVNAPKTPATSAKPVAKTSTAPVVTPTGSSAYIRSAANRFLGIRYVLGGTGGRGIDCSGYTLQVFRTLGINLPRTASAQWRSGVAVSSRNLRAGDLVFFNTTGRAASHVGIYLGNGMMANANSYQGRTVIEPLFSNKYWASRYIGARRVLS</sequence>
<evidence type="ECO:0000256" key="4">
    <source>
        <dbReference type="ARBA" id="ARBA00022737"/>
    </source>
</evidence>
<keyword evidence="2" id="KW-0645">Protease</keyword>
<dbReference type="GO" id="GO:0006508">
    <property type="term" value="P:proteolysis"/>
    <property type="evidence" value="ECO:0007669"/>
    <property type="project" value="UniProtKB-KW"/>
</dbReference>
<feature type="region of interest" description="Disordered" evidence="7">
    <location>
        <begin position="85"/>
        <end position="109"/>
    </location>
</feature>
<gene>
    <name evidence="11" type="ORF">D3875_09500</name>
</gene>
<name>A0A418V6N8_9DEIO</name>
<comment type="similarity">
    <text evidence="1">Belongs to the peptidase C40 family.</text>
</comment>
<dbReference type="SUPFAM" id="SSF54106">
    <property type="entry name" value="LysM domain"/>
    <property type="match status" value="1"/>
</dbReference>
<dbReference type="InterPro" id="IPR036779">
    <property type="entry name" value="LysM_dom_sf"/>
</dbReference>
<proteinExistence type="inferred from homology"/>
<dbReference type="EMBL" id="QYUJ01000014">
    <property type="protein sequence ID" value="RJF71767.1"/>
    <property type="molecule type" value="Genomic_DNA"/>
</dbReference>
<keyword evidence="3 8" id="KW-0732">Signal</keyword>
<dbReference type="RefSeq" id="WP_119763266.1">
    <property type="nucleotide sequence ID" value="NZ_QYUJ01000014.1"/>
</dbReference>
<dbReference type="Proteomes" id="UP000286287">
    <property type="component" value="Unassembled WGS sequence"/>
</dbReference>
<accession>A0A418V6N8</accession>
<dbReference type="SUPFAM" id="SSF54001">
    <property type="entry name" value="Cysteine proteinases"/>
    <property type="match status" value="1"/>
</dbReference>
<dbReference type="InterPro" id="IPR038765">
    <property type="entry name" value="Papain-like_cys_pep_sf"/>
</dbReference>
<dbReference type="InterPro" id="IPR000064">
    <property type="entry name" value="NLP_P60_dom"/>
</dbReference>
<protein>
    <submittedName>
        <fullName evidence="11">Peptidoglycan endopeptidase</fullName>
    </submittedName>
</protein>
<dbReference type="GO" id="GO:0008234">
    <property type="term" value="F:cysteine-type peptidase activity"/>
    <property type="evidence" value="ECO:0007669"/>
    <property type="project" value="UniProtKB-KW"/>
</dbReference>
<keyword evidence="5" id="KW-0378">Hydrolase</keyword>
<feature type="compositionally biased region" description="Low complexity" evidence="7">
    <location>
        <begin position="85"/>
        <end position="100"/>
    </location>
</feature>
<dbReference type="PROSITE" id="PS51782">
    <property type="entry name" value="LYSM"/>
    <property type="match status" value="1"/>
</dbReference>
<feature type="signal peptide" evidence="8">
    <location>
        <begin position="1"/>
        <end position="19"/>
    </location>
</feature>
<dbReference type="Gene3D" id="3.10.350.10">
    <property type="entry name" value="LysM domain"/>
    <property type="match status" value="1"/>
</dbReference>
<evidence type="ECO:0000259" key="10">
    <source>
        <dbReference type="PROSITE" id="PS51935"/>
    </source>
</evidence>
<organism evidence="11 12">
    <name type="scientific">Deinococcus cavernae</name>
    <dbReference type="NCBI Taxonomy" id="2320857"/>
    <lineage>
        <taxon>Bacteria</taxon>
        <taxon>Thermotogati</taxon>
        <taxon>Deinococcota</taxon>
        <taxon>Deinococci</taxon>
        <taxon>Deinococcales</taxon>
        <taxon>Deinococcaceae</taxon>
        <taxon>Deinococcus</taxon>
    </lineage>
</organism>
<dbReference type="Pfam" id="PF00877">
    <property type="entry name" value="NLPC_P60"/>
    <property type="match status" value="1"/>
</dbReference>
<dbReference type="SMART" id="SM00257">
    <property type="entry name" value="LysM"/>
    <property type="match status" value="1"/>
</dbReference>
<evidence type="ECO:0000256" key="5">
    <source>
        <dbReference type="ARBA" id="ARBA00022801"/>
    </source>
</evidence>
<dbReference type="Pfam" id="PF01476">
    <property type="entry name" value="LysM"/>
    <property type="match status" value="1"/>
</dbReference>
<evidence type="ECO:0000313" key="11">
    <source>
        <dbReference type="EMBL" id="RJF71767.1"/>
    </source>
</evidence>
<evidence type="ECO:0000256" key="2">
    <source>
        <dbReference type="ARBA" id="ARBA00022670"/>
    </source>
</evidence>
<evidence type="ECO:0000256" key="7">
    <source>
        <dbReference type="SAM" id="MobiDB-lite"/>
    </source>
</evidence>
<evidence type="ECO:0000259" key="9">
    <source>
        <dbReference type="PROSITE" id="PS51782"/>
    </source>
</evidence>
<dbReference type="PROSITE" id="PS51935">
    <property type="entry name" value="NLPC_P60"/>
    <property type="match status" value="1"/>
</dbReference>
<keyword evidence="4" id="KW-0677">Repeat</keyword>
<comment type="caution">
    <text evidence="11">The sequence shown here is derived from an EMBL/GenBank/DDBJ whole genome shotgun (WGS) entry which is preliminary data.</text>
</comment>
<feature type="chain" id="PRO_5019511267" evidence="8">
    <location>
        <begin position="20"/>
        <end position="246"/>
    </location>
</feature>
<dbReference type="PANTHER" id="PTHR47360:SF1">
    <property type="entry name" value="ENDOPEPTIDASE NLPC-RELATED"/>
    <property type="match status" value="1"/>
</dbReference>
<evidence type="ECO:0000256" key="1">
    <source>
        <dbReference type="ARBA" id="ARBA00007074"/>
    </source>
</evidence>
<dbReference type="InterPro" id="IPR018392">
    <property type="entry name" value="LysM"/>
</dbReference>
<feature type="domain" description="NlpC/P60" evidence="10">
    <location>
        <begin position="121"/>
        <end position="245"/>
    </location>
</feature>
<dbReference type="Gene3D" id="3.90.1720.10">
    <property type="entry name" value="endopeptidase domain like (from Nostoc punctiforme)"/>
    <property type="match status" value="1"/>
</dbReference>
<keyword evidence="6" id="KW-0788">Thiol protease</keyword>